<keyword evidence="4 5" id="KW-0472">Membrane</keyword>
<dbReference type="PANTHER" id="PTHR23017">
    <property type="entry name" value="SERPENTINE RECEPTOR, CLASS X"/>
    <property type="match status" value="1"/>
</dbReference>
<dbReference type="PANTHER" id="PTHR23017:SF3">
    <property type="entry name" value="G-PROTEIN COUPLED RECEPTORS FAMILY 1 PROFILE DOMAIN-CONTAINING PROTEIN"/>
    <property type="match status" value="1"/>
</dbReference>
<reference evidence="8" key="1">
    <citation type="submission" date="2017-02" db="UniProtKB">
        <authorList>
            <consortium name="WormBaseParasite"/>
        </authorList>
    </citation>
    <scope>IDENTIFICATION</scope>
</reference>
<dbReference type="Proteomes" id="UP000046393">
    <property type="component" value="Unplaced"/>
</dbReference>
<evidence type="ECO:0000256" key="3">
    <source>
        <dbReference type="ARBA" id="ARBA00022989"/>
    </source>
</evidence>
<feature type="transmembrane region" description="Helical" evidence="5">
    <location>
        <begin position="110"/>
        <end position="130"/>
    </location>
</feature>
<proteinExistence type="predicted"/>
<dbReference type="CDD" id="cd00637">
    <property type="entry name" value="7tm_classA_rhodopsin-like"/>
    <property type="match status" value="1"/>
</dbReference>
<dbReference type="InterPro" id="IPR019430">
    <property type="entry name" value="7TM_GPCR_serpentine_rcpt_Srx"/>
</dbReference>
<dbReference type="Gene3D" id="1.20.1070.10">
    <property type="entry name" value="Rhodopsin 7-helix transmembrane proteins"/>
    <property type="match status" value="1"/>
</dbReference>
<dbReference type="GO" id="GO:0016020">
    <property type="term" value="C:membrane"/>
    <property type="evidence" value="ECO:0007669"/>
    <property type="project" value="UniProtKB-SubCell"/>
</dbReference>
<evidence type="ECO:0000313" key="7">
    <source>
        <dbReference type="Proteomes" id="UP000046393"/>
    </source>
</evidence>
<keyword evidence="3 5" id="KW-1133">Transmembrane helix</keyword>
<dbReference type="WBParaSite" id="SMUV_0000372101-mRNA-1">
    <property type="protein sequence ID" value="SMUV_0000372101-mRNA-1"/>
    <property type="gene ID" value="SMUV_0000372101"/>
</dbReference>
<sequence length="211" mass="24192">LTGLFTNGLSLWTIFRTRHLWNAFGYSCASHAAGACGVLVVFVIYVTPMTFFSESIPKIFTNERVSYSVGQLSIAFYYGAVYAHILIATNRFVVISKPLSYTRYFSKEMTLRWIAVVWAVAILQSCMYQIDGCHYYYLKNEHTFTYSKTSCGEFISMYLEFGINLAFVFFVVVADTLTVIKLKVSSKVSICKFYMLTLLLLYHYSFINSML</sequence>
<dbReference type="AlphaFoldDB" id="A0A0N5AH78"/>
<evidence type="ECO:0000256" key="4">
    <source>
        <dbReference type="ARBA" id="ARBA00023136"/>
    </source>
</evidence>
<feature type="transmembrane region" description="Helical" evidence="5">
    <location>
        <begin position="155"/>
        <end position="177"/>
    </location>
</feature>
<dbReference type="InterPro" id="IPR017452">
    <property type="entry name" value="GPCR_Rhodpsn_7TM"/>
</dbReference>
<evidence type="ECO:0000313" key="8">
    <source>
        <dbReference type="WBParaSite" id="SMUV_0000372101-mRNA-1"/>
    </source>
</evidence>
<feature type="domain" description="G-protein coupled receptors family 1 profile" evidence="6">
    <location>
        <begin position="6"/>
        <end position="211"/>
    </location>
</feature>
<dbReference type="PROSITE" id="PS50262">
    <property type="entry name" value="G_PROTEIN_RECEP_F1_2"/>
    <property type="match status" value="1"/>
</dbReference>
<evidence type="ECO:0000256" key="1">
    <source>
        <dbReference type="ARBA" id="ARBA00004370"/>
    </source>
</evidence>
<accession>A0A0N5AH78</accession>
<organism evidence="7 8">
    <name type="scientific">Syphacia muris</name>
    <dbReference type="NCBI Taxonomy" id="451379"/>
    <lineage>
        <taxon>Eukaryota</taxon>
        <taxon>Metazoa</taxon>
        <taxon>Ecdysozoa</taxon>
        <taxon>Nematoda</taxon>
        <taxon>Chromadorea</taxon>
        <taxon>Rhabditida</taxon>
        <taxon>Spirurina</taxon>
        <taxon>Oxyuridomorpha</taxon>
        <taxon>Oxyuroidea</taxon>
        <taxon>Oxyuridae</taxon>
        <taxon>Syphacia</taxon>
    </lineage>
</organism>
<evidence type="ECO:0000256" key="2">
    <source>
        <dbReference type="ARBA" id="ARBA00022692"/>
    </source>
</evidence>
<feature type="transmembrane region" description="Helical" evidence="5">
    <location>
        <begin position="20"/>
        <end position="45"/>
    </location>
</feature>
<dbReference type="SUPFAM" id="SSF81321">
    <property type="entry name" value="Family A G protein-coupled receptor-like"/>
    <property type="match status" value="1"/>
</dbReference>
<feature type="transmembrane region" description="Helical" evidence="5">
    <location>
        <begin position="65"/>
        <end position="89"/>
    </location>
</feature>
<feature type="transmembrane region" description="Helical" evidence="5">
    <location>
        <begin position="189"/>
        <end position="207"/>
    </location>
</feature>
<evidence type="ECO:0000256" key="5">
    <source>
        <dbReference type="SAM" id="Phobius"/>
    </source>
</evidence>
<dbReference type="Pfam" id="PF10328">
    <property type="entry name" value="7TM_GPCR_Srx"/>
    <property type="match status" value="1"/>
</dbReference>
<protein>
    <submittedName>
        <fullName evidence="8">G_PROTEIN_RECEP_F1_2 domain-containing protein</fullName>
    </submittedName>
</protein>
<evidence type="ECO:0000259" key="6">
    <source>
        <dbReference type="PROSITE" id="PS50262"/>
    </source>
</evidence>
<name>A0A0N5AH78_9BILA</name>
<keyword evidence="2 5" id="KW-0812">Transmembrane</keyword>
<keyword evidence="7" id="KW-1185">Reference proteome</keyword>
<comment type="subcellular location">
    <subcellularLocation>
        <location evidence="1">Membrane</location>
    </subcellularLocation>
</comment>